<comment type="caution">
    <text evidence="3">The sequence shown here is derived from an EMBL/GenBank/DDBJ whole genome shotgun (WGS) entry which is preliminary data.</text>
</comment>
<dbReference type="InterPro" id="IPR013840">
    <property type="entry name" value="DNAligase_N"/>
</dbReference>
<evidence type="ECO:0000313" key="3">
    <source>
        <dbReference type="EMBL" id="PXF44256.1"/>
    </source>
</evidence>
<dbReference type="Proteomes" id="UP000247409">
    <property type="component" value="Unassembled WGS sequence"/>
</dbReference>
<dbReference type="EMBL" id="NBIV01000096">
    <property type="protein sequence ID" value="PXF44256.1"/>
    <property type="molecule type" value="Genomic_DNA"/>
</dbReference>
<feature type="region of interest" description="Disordered" evidence="1">
    <location>
        <begin position="1"/>
        <end position="26"/>
    </location>
</feature>
<organism evidence="3 4">
    <name type="scientific">Gracilariopsis chorda</name>
    <dbReference type="NCBI Taxonomy" id="448386"/>
    <lineage>
        <taxon>Eukaryota</taxon>
        <taxon>Rhodophyta</taxon>
        <taxon>Florideophyceae</taxon>
        <taxon>Rhodymeniophycidae</taxon>
        <taxon>Gracilariales</taxon>
        <taxon>Gracilariaceae</taxon>
        <taxon>Gracilariopsis</taxon>
    </lineage>
</organism>
<gene>
    <name evidence="3" type="ORF">BWQ96_05960</name>
</gene>
<accession>A0A2V3IQ91</accession>
<proteinExistence type="predicted"/>
<reference evidence="3 4" key="1">
    <citation type="journal article" date="2018" name="Mol. Biol. Evol.">
        <title>Analysis of the draft genome of the red seaweed Gracilariopsis chorda provides insights into genome size evolution in Rhodophyta.</title>
        <authorList>
            <person name="Lee J."/>
            <person name="Yang E.C."/>
            <person name="Graf L."/>
            <person name="Yang J.H."/>
            <person name="Qiu H."/>
            <person name="Zel Zion U."/>
            <person name="Chan C.X."/>
            <person name="Stephens T.G."/>
            <person name="Weber A.P.M."/>
            <person name="Boo G.H."/>
            <person name="Boo S.M."/>
            <person name="Kim K.M."/>
            <person name="Shin Y."/>
            <person name="Jung M."/>
            <person name="Lee S.J."/>
            <person name="Yim H.S."/>
            <person name="Lee J.H."/>
            <person name="Bhattacharya D."/>
            <person name="Yoon H.S."/>
        </authorList>
    </citation>
    <scope>NUCLEOTIDE SEQUENCE [LARGE SCALE GENOMIC DNA]</scope>
    <source>
        <strain evidence="3 4">SKKU-2015</strain>
        <tissue evidence="3">Whole body</tissue>
    </source>
</reference>
<dbReference type="SUPFAM" id="SSF56091">
    <property type="entry name" value="DNA ligase/mRNA capping enzyme, catalytic domain"/>
    <property type="match status" value="1"/>
</dbReference>
<name>A0A2V3IQ91_9FLOR</name>
<dbReference type="AlphaFoldDB" id="A0A2V3IQ91"/>
<evidence type="ECO:0000256" key="1">
    <source>
        <dbReference type="SAM" id="MobiDB-lite"/>
    </source>
</evidence>
<sequence>MTNKYPAEDWKKHAQARKPDSKSEAAETLDDDKCWNKISLQIHEEVKPYLSWSNGRAMFDKMHRLATDIGPITLCSIKMMLKTSIQALAKGRALIVPANHVYLSSEFKEILSGRKTDNDELGRIILNPNMSLTRNEKRQRGCMEVVKKERHLVSEQRHPLGHGAAARATKLALDNEVAEDEYVDAQDSFAATFPVTTKRFAQCRHNALMLSLDNAYNHAHITAFVNRALAVQSEISAEVKIDGVALSLEYQNRELCRALNRGTGRHGDDITDNVRESLMGREVVDSIPDSSAPDFLIVRGEVYITKEDLDEVNESLERSYSNPRNAATGVLKHKNLSKGKRRRLRFIAYESQCSRARND</sequence>
<dbReference type="STRING" id="448386.A0A2V3IQ91"/>
<dbReference type="InterPro" id="IPR013839">
    <property type="entry name" value="DNAligase_adenylation"/>
</dbReference>
<keyword evidence="3" id="KW-0436">Ligase</keyword>
<feature type="domain" description="NAD-dependent DNA ligase N-terminal" evidence="2">
    <location>
        <begin position="163"/>
        <end position="359"/>
    </location>
</feature>
<dbReference type="SMART" id="SM00532">
    <property type="entry name" value="LIGANc"/>
    <property type="match status" value="1"/>
</dbReference>
<evidence type="ECO:0000313" key="4">
    <source>
        <dbReference type="Proteomes" id="UP000247409"/>
    </source>
</evidence>
<evidence type="ECO:0000259" key="2">
    <source>
        <dbReference type="SMART" id="SM00532"/>
    </source>
</evidence>
<dbReference type="Pfam" id="PF01653">
    <property type="entry name" value="DNA_ligase_aden"/>
    <property type="match status" value="1"/>
</dbReference>
<dbReference type="GO" id="GO:0003911">
    <property type="term" value="F:DNA ligase (NAD+) activity"/>
    <property type="evidence" value="ECO:0007669"/>
    <property type="project" value="InterPro"/>
</dbReference>
<protein>
    <submittedName>
        <fullName evidence="3">DNA ligase</fullName>
    </submittedName>
</protein>
<dbReference type="OrthoDB" id="446168at2759"/>
<dbReference type="Gene3D" id="3.30.470.30">
    <property type="entry name" value="DNA ligase/mRNA capping enzyme"/>
    <property type="match status" value="1"/>
</dbReference>
<keyword evidence="4" id="KW-1185">Reference proteome</keyword>